<evidence type="ECO:0008006" key="4">
    <source>
        <dbReference type="Google" id="ProtNLM"/>
    </source>
</evidence>
<dbReference type="AlphaFoldDB" id="A0A1E4R4N0"/>
<feature type="transmembrane region" description="Helical" evidence="1">
    <location>
        <begin position="51"/>
        <end position="69"/>
    </location>
</feature>
<keyword evidence="1" id="KW-0812">Transmembrane</keyword>
<feature type="transmembrane region" description="Helical" evidence="1">
    <location>
        <begin position="190"/>
        <end position="209"/>
    </location>
</feature>
<accession>A0A1E4R4N0</accession>
<feature type="transmembrane region" description="Helical" evidence="1">
    <location>
        <begin position="151"/>
        <end position="170"/>
    </location>
</feature>
<evidence type="ECO:0000256" key="1">
    <source>
        <dbReference type="SAM" id="Phobius"/>
    </source>
</evidence>
<dbReference type="InterPro" id="IPR025238">
    <property type="entry name" value="DUF4184"/>
</dbReference>
<keyword evidence="1" id="KW-1133">Transmembrane helix</keyword>
<gene>
    <name evidence="2" type="ORF">BG258_05620</name>
</gene>
<evidence type="ECO:0000313" key="2">
    <source>
        <dbReference type="EMBL" id="ODV55415.1"/>
    </source>
</evidence>
<keyword evidence="1" id="KW-0472">Membrane</keyword>
<dbReference type="EMBL" id="MECQ01000001">
    <property type="protein sequence ID" value="ODV55415.1"/>
    <property type="molecule type" value="Genomic_DNA"/>
</dbReference>
<feature type="transmembrane region" description="Helical" evidence="1">
    <location>
        <begin position="221"/>
        <end position="241"/>
    </location>
</feature>
<dbReference type="Pfam" id="PF13803">
    <property type="entry name" value="DUF4184"/>
    <property type="match status" value="1"/>
</dbReference>
<organism evidence="2 3">
    <name type="scientific">Lysinibacillus fusiformis</name>
    <dbReference type="NCBI Taxonomy" id="28031"/>
    <lineage>
        <taxon>Bacteria</taxon>
        <taxon>Bacillati</taxon>
        <taxon>Bacillota</taxon>
        <taxon>Bacilli</taxon>
        <taxon>Bacillales</taxon>
        <taxon>Bacillaceae</taxon>
        <taxon>Lysinibacillus</taxon>
    </lineage>
</organism>
<protein>
    <recommendedName>
        <fullName evidence="4">DUF4184 domain-containing protein</fullName>
    </recommendedName>
</protein>
<comment type="caution">
    <text evidence="2">The sequence shown here is derived from an EMBL/GenBank/DDBJ whole genome shotgun (WGS) entry which is preliminary data.</text>
</comment>
<proteinExistence type="predicted"/>
<dbReference type="Proteomes" id="UP000094784">
    <property type="component" value="Unassembled WGS sequence"/>
</dbReference>
<reference evidence="2 3" key="1">
    <citation type="submission" date="2016-09" db="EMBL/GenBank/DDBJ databases">
        <title>Draft genome sequence of the soil isolate, Lysinibacillus fusiformis M5, a potential hypoxanthine producer.</title>
        <authorList>
            <person name="Gallegos-Monterrosa R."/>
            <person name="Maroti G."/>
            <person name="Balint B."/>
            <person name="Kovacs A.T."/>
        </authorList>
    </citation>
    <scope>NUCLEOTIDE SEQUENCE [LARGE SCALE GENOMIC DNA]</scope>
    <source>
        <strain evidence="2 3">M5</strain>
    </source>
</reference>
<sequence length="260" mass="29966">MPLTFAHPAAVLPFSRKSNYIHFSALVLGSMSPDFEYFLRGRPIGEIGHTFAGFFLFNLPLVLLIYLIYQRFIHQPILSHLPEFLQDFNSNQMAGTKTWKTIVFSYSALLGMLTHVIWDSFTHQNGLMVTNLPFLSQTFTLFGFHIPIYKFLQHGSTLLGMTLIFGYMYYRASLFKHNKVSTVSPQKKLAFWSALAFLTFVYVCLWQWINSIPLSSYGVWVVRIIDSFFGSVLTLSICLAYRERTMNDKKTTKNGSLFTR</sequence>
<name>A0A1E4R4N0_9BACI</name>
<feature type="transmembrane region" description="Helical" evidence="1">
    <location>
        <begin position="98"/>
        <end position="118"/>
    </location>
</feature>
<dbReference type="RefSeq" id="WP_069480501.1">
    <property type="nucleotide sequence ID" value="NZ_KV766182.1"/>
</dbReference>
<evidence type="ECO:0000313" key="3">
    <source>
        <dbReference type="Proteomes" id="UP000094784"/>
    </source>
</evidence>